<evidence type="ECO:0000313" key="2">
    <source>
        <dbReference type="Proteomes" id="UP000054995"/>
    </source>
</evidence>
<proteinExistence type="predicted"/>
<name>A0A0V1FHU5_TRIPS</name>
<dbReference type="Proteomes" id="UP000054995">
    <property type="component" value="Unassembled WGS sequence"/>
</dbReference>
<protein>
    <submittedName>
        <fullName evidence="1">Uncharacterized protein</fullName>
    </submittedName>
</protein>
<dbReference type="EMBL" id="JYDT01000086">
    <property type="protein sequence ID" value="KRY85622.1"/>
    <property type="molecule type" value="Genomic_DNA"/>
</dbReference>
<comment type="caution">
    <text evidence="1">The sequence shown here is derived from an EMBL/GenBank/DDBJ whole genome shotgun (WGS) entry which is preliminary data.</text>
</comment>
<dbReference type="AlphaFoldDB" id="A0A0V1FHU5"/>
<gene>
    <name evidence="1" type="ORF">T4D_8447</name>
</gene>
<keyword evidence="2" id="KW-1185">Reference proteome</keyword>
<evidence type="ECO:0000313" key="1">
    <source>
        <dbReference type="EMBL" id="KRY85622.1"/>
    </source>
</evidence>
<sequence>MIRQMKLNFPLSLYFNSLKRNANFFIVEQRKILQVGILTRHKESIWVFVSSEDTLSSDFQGVEQLPKRCKKPGNK</sequence>
<accession>A0A0V1FHU5</accession>
<reference evidence="1 2" key="1">
    <citation type="submission" date="2015-01" db="EMBL/GenBank/DDBJ databases">
        <title>Evolution of Trichinella species and genotypes.</title>
        <authorList>
            <person name="Korhonen P.K."/>
            <person name="Edoardo P."/>
            <person name="Giuseppe L.R."/>
            <person name="Gasser R.B."/>
        </authorList>
    </citation>
    <scope>NUCLEOTIDE SEQUENCE [LARGE SCALE GENOMIC DNA]</scope>
    <source>
        <strain evidence="1">ISS470</strain>
    </source>
</reference>
<organism evidence="1 2">
    <name type="scientific">Trichinella pseudospiralis</name>
    <name type="common">Parasitic roundworm</name>
    <dbReference type="NCBI Taxonomy" id="6337"/>
    <lineage>
        <taxon>Eukaryota</taxon>
        <taxon>Metazoa</taxon>
        <taxon>Ecdysozoa</taxon>
        <taxon>Nematoda</taxon>
        <taxon>Enoplea</taxon>
        <taxon>Dorylaimia</taxon>
        <taxon>Trichinellida</taxon>
        <taxon>Trichinellidae</taxon>
        <taxon>Trichinella</taxon>
    </lineage>
</organism>